<dbReference type="STRING" id="1407055.NITUZ_60135"/>
<feature type="domain" description="C2H2-type" evidence="1">
    <location>
        <begin position="8"/>
        <end position="30"/>
    </location>
</feature>
<reference evidence="3" key="2">
    <citation type="submission" date="2013-10" db="EMBL/GenBank/DDBJ databases">
        <authorList>
            <person name="Regsiter A."/>
        </authorList>
    </citation>
    <scope>NUCLEOTIDE SEQUENCE</scope>
    <source>
        <strain evidence="3">N4</strain>
    </source>
</reference>
<name>V6AVL0_9ARCH</name>
<dbReference type="Proteomes" id="UP000018159">
    <property type="component" value="Unassembled WGS sequence"/>
</dbReference>
<dbReference type="AlphaFoldDB" id="V6AVL0"/>
<evidence type="ECO:0000259" key="1">
    <source>
        <dbReference type="PROSITE" id="PS00028"/>
    </source>
</evidence>
<proteinExistence type="predicted"/>
<dbReference type="RefSeq" id="WP_255569377.1">
    <property type="nucleotide sequence ID" value="NZ_CAJNAQ010000002.1"/>
</dbReference>
<evidence type="ECO:0000313" key="2">
    <source>
        <dbReference type="EMBL" id="CAE6489085.1"/>
    </source>
</evidence>
<reference evidence="2" key="3">
    <citation type="submission" date="2021-02" db="EMBL/GenBank/DDBJ databases">
        <authorList>
            <person name="Han P."/>
        </authorList>
    </citation>
    <scope>NUCLEOTIDE SEQUENCE</scope>
    <source>
        <strain evidence="2">Candidatus Nitrosotenuis uzonensis 5A</strain>
    </source>
</reference>
<reference evidence="3" key="1">
    <citation type="journal article" date="2013" name="PLoS ONE">
        <title>Enrichment and Genome Sequence of the Group I.1a Ammonia-Oxidizing Archaeon ?Ca. Nitrosotenuis uzonensis? Representing a Clade Globally.</title>
        <authorList>
            <person name="Lebedeva E.V."/>
            <person name="Hatzenpichler R."/>
            <person name="Pelletier E."/>
            <person name="Schuster N."/>
            <person name="Hauzmayer S."/>
            <person name="Bulaev A."/>
            <person name="Grigor'eva N.V."/>
            <person name="Galushko A."/>
            <person name="Schmid M."/>
            <person name="Palatinszky M."/>
            <person name="Le Paslier D."/>
            <person name="Daims H."/>
            <person name="Wagner M."/>
        </authorList>
    </citation>
    <scope>NUCLEOTIDE SEQUENCE [LARGE SCALE GENOMIC DNA]</scope>
    <source>
        <strain evidence="3">N4</strain>
    </source>
</reference>
<evidence type="ECO:0000313" key="3">
    <source>
        <dbReference type="EMBL" id="CDI06608.1"/>
    </source>
</evidence>
<dbReference type="EMBL" id="CAJNAQ010000002">
    <property type="protein sequence ID" value="CAE6489085.1"/>
    <property type="molecule type" value="Genomic_DNA"/>
</dbReference>
<sequence>MTTTAWKCYRCDLTFKDELIVTLHKNICNHESRQIKIAVA</sequence>
<keyword evidence="4" id="KW-1185">Reference proteome</keyword>
<comment type="caution">
    <text evidence="3">The sequence shown here is derived from an EMBL/GenBank/DDBJ whole genome shotgun (WGS) entry which is preliminary data.</text>
</comment>
<protein>
    <recommendedName>
        <fullName evidence="1">C2H2-type domain-containing protein</fullName>
    </recommendedName>
</protein>
<organism evidence="3 4">
    <name type="scientific">Candidatus Nitrosotenuis uzonensis</name>
    <dbReference type="NCBI Taxonomy" id="1407055"/>
    <lineage>
        <taxon>Archaea</taxon>
        <taxon>Nitrososphaerota</taxon>
        <taxon>Candidatus Nitrosotenuis</taxon>
    </lineage>
</organism>
<gene>
    <name evidence="3" type="ORF">NITUZ_60135</name>
    <name evidence="2" type="ORF">NUZ5A_20560</name>
</gene>
<dbReference type="InterPro" id="IPR013087">
    <property type="entry name" value="Znf_C2H2_type"/>
</dbReference>
<evidence type="ECO:0000313" key="4">
    <source>
        <dbReference type="Proteomes" id="UP000018159"/>
    </source>
</evidence>
<accession>V6AVL0</accession>
<dbReference type="EMBL" id="CBTY010000011">
    <property type="protein sequence ID" value="CDI06608.1"/>
    <property type="molecule type" value="Genomic_DNA"/>
</dbReference>
<dbReference type="PROSITE" id="PS00028">
    <property type="entry name" value="ZINC_FINGER_C2H2_1"/>
    <property type="match status" value="1"/>
</dbReference>
<dbReference type="Proteomes" id="UP000655759">
    <property type="component" value="Unassembled WGS sequence"/>
</dbReference>